<feature type="compositionally biased region" description="Basic residues" evidence="1">
    <location>
        <begin position="70"/>
        <end position="82"/>
    </location>
</feature>
<proteinExistence type="predicted"/>
<dbReference type="AlphaFoldDB" id="A0A699U2A7"/>
<comment type="caution">
    <text evidence="2">The sequence shown here is derived from an EMBL/GenBank/DDBJ whole genome shotgun (WGS) entry which is preliminary data.</text>
</comment>
<dbReference type="EMBL" id="BKCJ011293156">
    <property type="protein sequence ID" value="GFD16420.1"/>
    <property type="molecule type" value="Genomic_DNA"/>
</dbReference>
<organism evidence="2">
    <name type="scientific">Tanacetum cinerariifolium</name>
    <name type="common">Dalmatian daisy</name>
    <name type="synonym">Chrysanthemum cinerariifolium</name>
    <dbReference type="NCBI Taxonomy" id="118510"/>
    <lineage>
        <taxon>Eukaryota</taxon>
        <taxon>Viridiplantae</taxon>
        <taxon>Streptophyta</taxon>
        <taxon>Embryophyta</taxon>
        <taxon>Tracheophyta</taxon>
        <taxon>Spermatophyta</taxon>
        <taxon>Magnoliopsida</taxon>
        <taxon>eudicotyledons</taxon>
        <taxon>Gunneridae</taxon>
        <taxon>Pentapetalae</taxon>
        <taxon>asterids</taxon>
        <taxon>campanulids</taxon>
        <taxon>Asterales</taxon>
        <taxon>Asteraceae</taxon>
        <taxon>Asteroideae</taxon>
        <taxon>Anthemideae</taxon>
        <taxon>Anthemidinae</taxon>
        <taxon>Tanacetum</taxon>
    </lineage>
</organism>
<evidence type="ECO:0000256" key="1">
    <source>
        <dbReference type="SAM" id="MobiDB-lite"/>
    </source>
</evidence>
<name>A0A699U2A7_TANCI</name>
<sequence>LFRTSFFRAFPPYSPGLDAAAPRPGVGPGGRAAGGPAARLSWPQTVRILADAGHGIWLAGGAVLPEHGPGRRAARPARRRAAPRAGAPPGGHRAVAA</sequence>
<feature type="region of interest" description="Disordered" evidence="1">
    <location>
        <begin position="17"/>
        <end position="37"/>
    </location>
</feature>
<accession>A0A699U2A7</accession>
<feature type="non-terminal residue" evidence="2">
    <location>
        <position position="97"/>
    </location>
</feature>
<protein>
    <submittedName>
        <fullName evidence="2">Uncharacterized protein</fullName>
    </submittedName>
</protein>
<feature type="non-terminal residue" evidence="2">
    <location>
        <position position="1"/>
    </location>
</feature>
<reference evidence="2" key="1">
    <citation type="journal article" date="2019" name="Sci. Rep.">
        <title>Draft genome of Tanacetum cinerariifolium, the natural source of mosquito coil.</title>
        <authorList>
            <person name="Yamashiro T."/>
            <person name="Shiraishi A."/>
            <person name="Satake H."/>
            <person name="Nakayama K."/>
        </authorList>
    </citation>
    <scope>NUCLEOTIDE SEQUENCE</scope>
</reference>
<evidence type="ECO:0000313" key="2">
    <source>
        <dbReference type="EMBL" id="GFD16420.1"/>
    </source>
</evidence>
<feature type="compositionally biased region" description="Low complexity" evidence="1">
    <location>
        <begin position="83"/>
        <end position="97"/>
    </location>
</feature>
<feature type="region of interest" description="Disordered" evidence="1">
    <location>
        <begin position="61"/>
        <end position="97"/>
    </location>
</feature>
<gene>
    <name evidence="2" type="ORF">Tci_888389</name>
</gene>